<dbReference type="Pfam" id="PF10604">
    <property type="entry name" value="Polyketide_cyc2"/>
    <property type="match status" value="1"/>
</dbReference>
<comment type="caution">
    <text evidence="2">The sequence shown here is derived from an EMBL/GenBank/DDBJ whole genome shotgun (WGS) entry which is preliminary data.</text>
</comment>
<feature type="region of interest" description="Disordered" evidence="1">
    <location>
        <begin position="128"/>
        <end position="155"/>
    </location>
</feature>
<keyword evidence="3" id="KW-1185">Reference proteome</keyword>
<sequence length="155" mass="16752">MAAIDLAGTWRTTAPRDDVWVVVADLSTWPKWWPAIDEVELLAGTPSLPESALLTFGTPIRPLRVEVAVAVADNGERLDVVTVDGPVHGTGRLELTEEADGTAVRFALRLDVRSRLFKPVERVLSGAGRGGRERLRQAGDDLARLAGGEPGRHEV</sequence>
<dbReference type="SUPFAM" id="SSF55961">
    <property type="entry name" value="Bet v1-like"/>
    <property type="match status" value="1"/>
</dbReference>
<accession>A0A8J3EUH4</accession>
<feature type="compositionally biased region" description="Basic and acidic residues" evidence="1">
    <location>
        <begin position="130"/>
        <end position="143"/>
    </location>
</feature>
<protein>
    <recommendedName>
        <fullName evidence="4">Polyketide cyclase / dehydrase and lipid transport</fullName>
    </recommendedName>
</protein>
<dbReference type="InterPro" id="IPR019587">
    <property type="entry name" value="Polyketide_cyclase/dehydratase"/>
</dbReference>
<dbReference type="InterPro" id="IPR023393">
    <property type="entry name" value="START-like_dom_sf"/>
</dbReference>
<dbReference type="Gene3D" id="3.30.530.20">
    <property type="match status" value="1"/>
</dbReference>
<organism evidence="2 3">
    <name type="scientific">Egicoccus halophilus</name>
    <dbReference type="NCBI Taxonomy" id="1670830"/>
    <lineage>
        <taxon>Bacteria</taxon>
        <taxon>Bacillati</taxon>
        <taxon>Actinomycetota</taxon>
        <taxon>Nitriliruptoria</taxon>
        <taxon>Egicoccales</taxon>
        <taxon>Egicoccaceae</taxon>
        <taxon>Egicoccus</taxon>
    </lineage>
</organism>
<evidence type="ECO:0000313" key="3">
    <source>
        <dbReference type="Proteomes" id="UP000650511"/>
    </source>
</evidence>
<gene>
    <name evidence="2" type="ORF">GCM10011354_25530</name>
</gene>
<evidence type="ECO:0008006" key="4">
    <source>
        <dbReference type="Google" id="ProtNLM"/>
    </source>
</evidence>
<reference evidence="2" key="1">
    <citation type="journal article" date="2014" name="Int. J. Syst. Evol. Microbiol.">
        <title>Complete genome sequence of Corynebacterium casei LMG S-19264T (=DSM 44701T), isolated from a smear-ripened cheese.</title>
        <authorList>
            <consortium name="US DOE Joint Genome Institute (JGI-PGF)"/>
            <person name="Walter F."/>
            <person name="Albersmeier A."/>
            <person name="Kalinowski J."/>
            <person name="Ruckert C."/>
        </authorList>
    </citation>
    <scope>NUCLEOTIDE SEQUENCE</scope>
    <source>
        <strain evidence="2">CGMCC 1.14988</strain>
    </source>
</reference>
<dbReference type="OrthoDB" id="5402478at2"/>
<dbReference type="RefSeq" id="WP_130651092.1">
    <property type="nucleotide sequence ID" value="NZ_BMHA01000009.1"/>
</dbReference>
<evidence type="ECO:0000256" key="1">
    <source>
        <dbReference type="SAM" id="MobiDB-lite"/>
    </source>
</evidence>
<name>A0A8J3EUH4_9ACTN</name>
<dbReference type="EMBL" id="BMHA01000009">
    <property type="protein sequence ID" value="GGI07726.1"/>
    <property type="molecule type" value="Genomic_DNA"/>
</dbReference>
<proteinExistence type="predicted"/>
<evidence type="ECO:0000313" key="2">
    <source>
        <dbReference type="EMBL" id="GGI07726.1"/>
    </source>
</evidence>
<reference evidence="2" key="2">
    <citation type="submission" date="2020-09" db="EMBL/GenBank/DDBJ databases">
        <authorList>
            <person name="Sun Q."/>
            <person name="Zhou Y."/>
        </authorList>
    </citation>
    <scope>NUCLEOTIDE SEQUENCE</scope>
    <source>
        <strain evidence="2">CGMCC 1.14988</strain>
    </source>
</reference>
<dbReference type="Proteomes" id="UP000650511">
    <property type="component" value="Unassembled WGS sequence"/>
</dbReference>
<dbReference type="AlphaFoldDB" id="A0A8J3EUH4"/>